<accession>A0A8T8WAM9</accession>
<dbReference type="Pfam" id="PF23922">
    <property type="entry name" value="DUF7261"/>
    <property type="match status" value="1"/>
</dbReference>
<sequence length="179" mass="18592">MVRMNGGDGDRDRAQLVLLAAAVAAAALVPMALAYLTLGAHPDVAATAERDTPGEDALRALDRAATNASTAVDRTPWSERERTVAAFDAAIATDVRGIETARLSETVAVDVTRNATAASTWTGANCPRGPNRAFGDCEAIDGVVVQERAGEATLLAVGFDVRVTEPEGSSELTVVLGTW</sequence>
<protein>
    <submittedName>
        <fullName evidence="1">Uncharacterized protein</fullName>
    </submittedName>
</protein>
<dbReference type="KEGG" id="hmp:K6T50_11350"/>
<organism evidence="1 2">
    <name type="scientific">Halobaculum magnesiiphilum</name>
    <dbReference type="NCBI Taxonomy" id="1017351"/>
    <lineage>
        <taxon>Archaea</taxon>
        <taxon>Methanobacteriati</taxon>
        <taxon>Methanobacteriota</taxon>
        <taxon>Stenosarchaea group</taxon>
        <taxon>Halobacteria</taxon>
        <taxon>Halobacteriales</taxon>
        <taxon>Haloferacaceae</taxon>
        <taxon>Halobaculum</taxon>
    </lineage>
</organism>
<dbReference type="EMBL" id="CP081958">
    <property type="protein sequence ID" value="QZP36886.1"/>
    <property type="molecule type" value="Genomic_DNA"/>
</dbReference>
<dbReference type="InterPro" id="IPR055685">
    <property type="entry name" value="DUF7261"/>
</dbReference>
<gene>
    <name evidence="1" type="ORF">K6T50_11350</name>
</gene>
<evidence type="ECO:0000313" key="2">
    <source>
        <dbReference type="Proteomes" id="UP000826254"/>
    </source>
</evidence>
<dbReference type="Proteomes" id="UP000826254">
    <property type="component" value="Chromosome"/>
</dbReference>
<keyword evidence="2" id="KW-1185">Reference proteome</keyword>
<reference evidence="1 2" key="1">
    <citation type="journal article" date="2021" name="Int. J. Syst. Evol. Microbiol.">
        <title>Halobaculum halophilum sp. nov. and Halobaculum salinum sp. nov., isolated from salt lake and saline soil.</title>
        <authorList>
            <person name="Cui H.L."/>
            <person name="Shi X.W."/>
            <person name="Yin X.M."/>
            <person name="Yang X.Y."/>
            <person name="Hou J."/>
            <person name="Zhu L."/>
        </authorList>
    </citation>
    <scope>NUCLEOTIDE SEQUENCE [LARGE SCALE GENOMIC DNA]</scope>
    <source>
        <strain evidence="1 2">NBRC 109044</strain>
    </source>
</reference>
<name>A0A8T8WAM9_9EURY</name>
<evidence type="ECO:0000313" key="1">
    <source>
        <dbReference type="EMBL" id="QZP36886.1"/>
    </source>
</evidence>
<dbReference type="AlphaFoldDB" id="A0A8T8WAM9"/>
<proteinExistence type="predicted"/>